<evidence type="ECO:0000313" key="2">
    <source>
        <dbReference type="Proteomes" id="UP000593605"/>
    </source>
</evidence>
<organism evidence="1 2">
    <name type="scientific">Cruoricaptor ignavus</name>
    <dbReference type="NCBI Taxonomy" id="1118202"/>
    <lineage>
        <taxon>Bacteria</taxon>
        <taxon>Pseudomonadati</taxon>
        <taxon>Bacteroidota</taxon>
        <taxon>Flavobacteriia</taxon>
        <taxon>Flavobacteriales</taxon>
        <taxon>Weeksellaceae</taxon>
        <taxon>Cruoricaptor</taxon>
    </lineage>
</organism>
<evidence type="ECO:0000313" key="1">
    <source>
        <dbReference type="EMBL" id="QOR74621.1"/>
    </source>
</evidence>
<dbReference type="KEGG" id="civ:IMZ16_04085"/>
<proteinExistence type="predicted"/>
<gene>
    <name evidence="1" type="ORF">IMZ16_04085</name>
</gene>
<dbReference type="EMBL" id="CP063145">
    <property type="protein sequence ID" value="QOR74621.1"/>
    <property type="molecule type" value="Genomic_DNA"/>
</dbReference>
<sequence>MKKKEKQFEIPFIGYDFGETHGWSFDTVISHYGNPVIGFKLKNIVQQYSADPDAYLNFHSVMNQVVSIVGEEHIVQKLDIFSKQTYKAEQSKHFLQQKYSEHFDGREFRVIDSLLFITDLVDTRNKKAKYEFSEKKYKELRDKAQKVYLLSCPPNFDHG</sequence>
<dbReference type="Proteomes" id="UP000593605">
    <property type="component" value="Chromosome"/>
</dbReference>
<dbReference type="AlphaFoldDB" id="A0A7M1T4E6"/>
<accession>A0A7M1T4E6</accession>
<name>A0A7M1T4E6_9FLAO</name>
<reference evidence="1 2" key="1">
    <citation type="submission" date="2020-10" db="EMBL/GenBank/DDBJ databases">
        <title>Complete genome of Cruoricapor ignavus strain M1214 isolated from the blood culture of a febrile patient.</title>
        <authorList>
            <person name="Guglielmino C.J.D."/>
        </authorList>
    </citation>
    <scope>NUCLEOTIDE SEQUENCE [LARGE SCALE GENOMIC DNA]</scope>
    <source>
        <strain evidence="1 2">M1214</strain>
    </source>
</reference>
<dbReference type="RefSeq" id="WP_193440603.1">
    <property type="nucleotide sequence ID" value="NZ_CP063145.1"/>
</dbReference>
<protein>
    <submittedName>
        <fullName evidence="1">Uncharacterized protein</fullName>
    </submittedName>
</protein>